<keyword evidence="12" id="KW-1185">Reference proteome</keyword>
<evidence type="ECO:0000256" key="5">
    <source>
        <dbReference type="ARBA" id="ARBA00022801"/>
    </source>
</evidence>
<proteinExistence type="inferred from homology"/>
<name>A0A562RDL7_9BURK</name>
<gene>
    <name evidence="11" type="ORF">IP91_02317</name>
</gene>
<evidence type="ECO:0000256" key="2">
    <source>
        <dbReference type="ARBA" id="ARBA00009743"/>
    </source>
</evidence>
<evidence type="ECO:0000256" key="4">
    <source>
        <dbReference type="ARBA" id="ARBA00022729"/>
    </source>
</evidence>
<comment type="catalytic activity">
    <reaction evidence="1 8">
        <text>Hydrolysis of terminal, non-reducing alpha-D-galactose residues in alpha-D-galactosides, including galactose oligosaccharides, galactomannans and galactolipids.</text>
        <dbReference type="EC" id="3.2.1.22"/>
    </reaction>
</comment>
<dbReference type="InterPro" id="IPR013780">
    <property type="entry name" value="Glyco_hydro_b"/>
</dbReference>
<dbReference type="Pfam" id="PF17801">
    <property type="entry name" value="Melibiase_C"/>
    <property type="match status" value="1"/>
</dbReference>
<dbReference type="PANTHER" id="PTHR11452">
    <property type="entry name" value="ALPHA-GALACTOSIDASE/ALPHA-N-ACETYLGALACTOSAMINIDASE"/>
    <property type="match status" value="1"/>
</dbReference>
<comment type="similarity">
    <text evidence="2 8">Belongs to the glycosyl hydrolase 27 family.</text>
</comment>
<organism evidence="11 12">
    <name type="scientific">Pseudoduganella lurida</name>
    <dbReference type="NCBI Taxonomy" id="1036180"/>
    <lineage>
        <taxon>Bacteria</taxon>
        <taxon>Pseudomonadati</taxon>
        <taxon>Pseudomonadota</taxon>
        <taxon>Betaproteobacteria</taxon>
        <taxon>Burkholderiales</taxon>
        <taxon>Oxalobacteraceae</taxon>
        <taxon>Telluria group</taxon>
        <taxon>Pseudoduganella</taxon>
    </lineage>
</organism>
<dbReference type="InterPro" id="IPR041233">
    <property type="entry name" value="Melibiase_C"/>
</dbReference>
<keyword evidence="7 8" id="KW-0326">Glycosidase</keyword>
<dbReference type="CDD" id="cd14792">
    <property type="entry name" value="GH27"/>
    <property type="match status" value="1"/>
</dbReference>
<dbReference type="SUPFAM" id="SSF51011">
    <property type="entry name" value="Glycosyl hydrolase domain"/>
    <property type="match status" value="1"/>
</dbReference>
<dbReference type="InterPro" id="IPR000111">
    <property type="entry name" value="Glyco_hydro_27/36_CS"/>
</dbReference>
<dbReference type="InterPro" id="IPR017853">
    <property type="entry name" value="GH"/>
</dbReference>
<keyword evidence="6 8" id="KW-1015">Disulfide bond</keyword>
<feature type="signal peptide" evidence="9">
    <location>
        <begin position="1"/>
        <end position="18"/>
    </location>
</feature>
<reference evidence="11 12" key="1">
    <citation type="journal article" date="2015" name="Stand. Genomic Sci.">
        <title>Genomic Encyclopedia of Bacterial and Archaeal Type Strains, Phase III: the genomes of soil and plant-associated and newly described type strains.</title>
        <authorList>
            <person name="Whitman W.B."/>
            <person name="Woyke T."/>
            <person name="Klenk H.P."/>
            <person name="Zhou Y."/>
            <person name="Lilburn T.G."/>
            <person name="Beck B.J."/>
            <person name="De Vos P."/>
            <person name="Vandamme P."/>
            <person name="Eisen J.A."/>
            <person name="Garrity G."/>
            <person name="Hugenholtz P."/>
            <person name="Kyrpides N.C."/>
        </authorList>
    </citation>
    <scope>NUCLEOTIDE SEQUENCE [LARGE SCALE GENOMIC DNA]</scope>
    <source>
        <strain evidence="11 12">CGMCC 1.10822</strain>
    </source>
</reference>
<protein>
    <recommendedName>
        <fullName evidence="3 8">Alpha-galactosidase</fullName>
        <ecNumber evidence="3 8">3.2.1.22</ecNumber>
    </recommendedName>
    <alternativeName>
        <fullName evidence="8">Melibiase</fullName>
    </alternativeName>
</protein>
<evidence type="ECO:0000256" key="7">
    <source>
        <dbReference type="ARBA" id="ARBA00023295"/>
    </source>
</evidence>
<dbReference type="GO" id="GO:0004557">
    <property type="term" value="F:alpha-galactosidase activity"/>
    <property type="evidence" value="ECO:0007669"/>
    <property type="project" value="UniProtKB-EC"/>
</dbReference>
<dbReference type="InterPro" id="IPR002241">
    <property type="entry name" value="Glyco_hydro_27"/>
</dbReference>
<evidence type="ECO:0000313" key="12">
    <source>
        <dbReference type="Proteomes" id="UP000318431"/>
    </source>
</evidence>
<dbReference type="SUPFAM" id="SSF51445">
    <property type="entry name" value="(Trans)glycosidases"/>
    <property type="match status" value="1"/>
</dbReference>
<evidence type="ECO:0000256" key="3">
    <source>
        <dbReference type="ARBA" id="ARBA00012755"/>
    </source>
</evidence>
<keyword evidence="5 8" id="KW-0378">Hydrolase</keyword>
<evidence type="ECO:0000256" key="6">
    <source>
        <dbReference type="ARBA" id="ARBA00023157"/>
    </source>
</evidence>
<dbReference type="PRINTS" id="PR00740">
    <property type="entry name" value="GLHYDRLASE27"/>
</dbReference>
<dbReference type="EMBL" id="VLLB01000003">
    <property type="protein sequence ID" value="TWI66500.1"/>
    <property type="molecule type" value="Genomic_DNA"/>
</dbReference>
<dbReference type="Proteomes" id="UP000318431">
    <property type="component" value="Unassembled WGS sequence"/>
</dbReference>
<dbReference type="PROSITE" id="PS00512">
    <property type="entry name" value="ALPHA_GALACTOSIDASE"/>
    <property type="match status" value="1"/>
</dbReference>
<sequence>MRTLAGMVMLLVVATAHAQKYEGLAATPQMGWNSWNKFACEISEQLIRDTADAMVKNGMRDAGYTYLNIDDCWHGQRDADGNIQADPVRFPSGIKALADYVHARGLKLGLYSDAGARTCGGRPGSRGHEYQDARTYAAWGVDYLKYDWCETAGLKSEGAYTTMRDALRAAGRPILFSICEWGDTKPWDWAKEVGHSWRTTGDITACWDCELSHGSWSSFGVLKIMDKTAALRKYAGPGHWNDMDMLEVGNGLTPDEERAHFSIWAMMASPLISGNDLRSMTPATLKILTNRDVIGINQDRLGVQALRRMAQGDLEMWIKPLAGGDWGVLFLNRGERTVDYHHDWQKYPLADDLSKHEADLKKTTLRWTDLWQGRGGDTSKPLDVKLAPHSAMMLRLKAP</sequence>
<keyword evidence="4 9" id="KW-0732">Signal</keyword>
<dbReference type="GO" id="GO:0016052">
    <property type="term" value="P:carbohydrate catabolic process"/>
    <property type="evidence" value="ECO:0007669"/>
    <property type="project" value="UniProtKB-ARBA"/>
</dbReference>
<comment type="caution">
    <text evidence="11">The sequence shown here is derived from an EMBL/GenBank/DDBJ whole genome shotgun (WGS) entry which is preliminary data.</text>
</comment>
<feature type="chain" id="PRO_5022174495" description="Alpha-galactosidase" evidence="9">
    <location>
        <begin position="19"/>
        <end position="399"/>
    </location>
</feature>
<dbReference type="PANTHER" id="PTHR11452:SF75">
    <property type="entry name" value="ALPHA-GALACTOSIDASE MEL1"/>
    <property type="match status" value="1"/>
</dbReference>
<dbReference type="Pfam" id="PF16499">
    <property type="entry name" value="Melibiase_2"/>
    <property type="match status" value="1"/>
</dbReference>
<dbReference type="Gene3D" id="2.60.40.1180">
    <property type="entry name" value="Golgi alpha-mannosidase II"/>
    <property type="match status" value="1"/>
</dbReference>
<dbReference type="Gene3D" id="3.20.20.70">
    <property type="entry name" value="Aldolase class I"/>
    <property type="match status" value="1"/>
</dbReference>
<evidence type="ECO:0000256" key="1">
    <source>
        <dbReference type="ARBA" id="ARBA00001255"/>
    </source>
</evidence>
<dbReference type="FunFam" id="3.20.20.70:FF:000202">
    <property type="entry name" value="Alpha-galactosidase"/>
    <property type="match status" value="1"/>
</dbReference>
<dbReference type="OrthoDB" id="9807519at2"/>
<evidence type="ECO:0000313" key="11">
    <source>
        <dbReference type="EMBL" id="TWI66500.1"/>
    </source>
</evidence>
<feature type="domain" description="Alpha galactosidase C-terminal" evidence="10">
    <location>
        <begin position="311"/>
        <end position="396"/>
    </location>
</feature>
<dbReference type="AlphaFoldDB" id="A0A562RDL7"/>
<dbReference type="InterPro" id="IPR013785">
    <property type="entry name" value="Aldolase_TIM"/>
</dbReference>
<evidence type="ECO:0000256" key="8">
    <source>
        <dbReference type="RuleBase" id="RU361168"/>
    </source>
</evidence>
<evidence type="ECO:0000256" key="9">
    <source>
        <dbReference type="SAM" id="SignalP"/>
    </source>
</evidence>
<dbReference type="EC" id="3.2.1.22" evidence="3 8"/>
<accession>A0A562RDL7</accession>
<evidence type="ECO:0000259" key="10">
    <source>
        <dbReference type="Pfam" id="PF17801"/>
    </source>
</evidence>